<evidence type="ECO:0000256" key="8">
    <source>
        <dbReference type="ARBA" id="ARBA00022776"/>
    </source>
</evidence>
<reference evidence="16" key="1">
    <citation type="submission" date="2022-08" db="EMBL/GenBank/DDBJ databases">
        <authorList>
            <person name="Marques A."/>
        </authorList>
    </citation>
    <scope>NUCLEOTIDE SEQUENCE</scope>
    <source>
        <strain evidence="16">RhyPub2mFocal</strain>
        <tissue evidence="16">Leaves</tissue>
    </source>
</reference>
<sequence length="156" mass="17636">MVDRGQNERLHPVISDLMVVLSKVNNDLTNVQHRLQIDFQQSYPDHVNPCKLVARVKKIQEELEALKELSRELLAEKQDLIDKARASLVGQKVSLQRLLASSGLPPISESDEGTYANLNKIISEWTSQVRAKKKDGEDSDSEDINKMLFSAIVRDN</sequence>
<keyword evidence="9" id="KW-0995">Kinetochore</keyword>
<dbReference type="GO" id="GO:0051301">
    <property type="term" value="P:cell division"/>
    <property type="evidence" value="ECO:0007669"/>
    <property type="project" value="UniProtKB-KW"/>
</dbReference>
<evidence type="ECO:0000256" key="12">
    <source>
        <dbReference type="ARBA" id="ARBA00023328"/>
    </source>
</evidence>
<dbReference type="AlphaFoldDB" id="A0AAV8FPC0"/>
<dbReference type="Pfam" id="PF16740">
    <property type="entry name" value="SKA2"/>
    <property type="match status" value="1"/>
</dbReference>
<dbReference type="GO" id="GO:0000940">
    <property type="term" value="C:outer kinetochore"/>
    <property type="evidence" value="ECO:0007669"/>
    <property type="project" value="InterPro"/>
</dbReference>
<evidence type="ECO:0000313" key="16">
    <source>
        <dbReference type="EMBL" id="KAJ4792656.1"/>
    </source>
</evidence>
<dbReference type="GO" id="GO:0008017">
    <property type="term" value="F:microtubule binding"/>
    <property type="evidence" value="ECO:0007669"/>
    <property type="project" value="InterPro"/>
</dbReference>
<dbReference type="Gene3D" id="6.10.250.1380">
    <property type="match status" value="1"/>
</dbReference>
<evidence type="ECO:0000256" key="4">
    <source>
        <dbReference type="ARBA" id="ARBA00022454"/>
    </source>
</evidence>
<keyword evidence="17" id="KW-1185">Reference proteome</keyword>
<comment type="caution">
    <text evidence="16">The sequence shown here is derived from an EMBL/GenBank/DDBJ whole genome shotgun (WGS) entry which is preliminary data.</text>
</comment>
<dbReference type="PANTHER" id="PTHR32017:SF3">
    <property type="entry name" value="SPINDLE AND KINETOCHORE-ASSOCIATED PROTEIN 2"/>
    <property type="match status" value="1"/>
</dbReference>
<evidence type="ECO:0000256" key="5">
    <source>
        <dbReference type="ARBA" id="ARBA00022490"/>
    </source>
</evidence>
<comment type="similarity">
    <text evidence="3">Belongs to the SKA2 family.</text>
</comment>
<dbReference type="InterPro" id="IPR042091">
    <property type="entry name" value="Ska2_N"/>
</dbReference>
<accession>A0AAV8FPC0</accession>
<evidence type="ECO:0000256" key="11">
    <source>
        <dbReference type="ARBA" id="ARBA00023306"/>
    </source>
</evidence>
<evidence type="ECO:0000256" key="1">
    <source>
        <dbReference type="ARBA" id="ARBA00004186"/>
    </source>
</evidence>
<evidence type="ECO:0000256" key="10">
    <source>
        <dbReference type="ARBA" id="ARBA00023212"/>
    </source>
</evidence>
<dbReference type="GO" id="GO:0000278">
    <property type="term" value="P:mitotic cell cycle"/>
    <property type="evidence" value="ECO:0007669"/>
    <property type="project" value="TreeGrafter"/>
</dbReference>
<feature type="domain" description="Ska2 N-terminal" evidence="15">
    <location>
        <begin position="12"/>
        <end position="119"/>
    </location>
</feature>
<evidence type="ECO:0000313" key="17">
    <source>
        <dbReference type="Proteomes" id="UP001140206"/>
    </source>
</evidence>
<feature type="coiled-coil region" evidence="14">
    <location>
        <begin position="56"/>
        <end position="83"/>
    </location>
</feature>
<dbReference type="InterPro" id="IPR026762">
    <property type="entry name" value="Ska2"/>
</dbReference>
<keyword evidence="10" id="KW-0206">Cytoskeleton</keyword>
<keyword evidence="14" id="KW-0175">Coiled coil</keyword>
<keyword evidence="12" id="KW-0137">Centromere</keyword>
<evidence type="ECO:0000256" key="2">
    <source>
        <dbReference type="ARBA" id="ARBA00004629"/>
    </source>
</evidence>
<keyword evidence="8" id="KW-0498">Mitosis</keyword>
<dbReference type="GO" id="GO:0007059">
    <property type="term" value="P:chromosome segregation"/>
    <property type="evidence" value="ECO:0007669"/>
    <property type="project" value="InterPro"/>
</dbReference>
<keyword evidence="6" id="KW-0132">Cell division</keyword>
<evidence type="ECO:0000256" key="14">
    <source>
        <dbReference type="SAM" id="Coils"/>
    </source>
</evidence>
<keyword evidence="11" id="KW-0131">Cell cycle</keyword>
<keyword evidence="7" id="KW-0493">Microtubule</keyword>
<evidence type="ECO:0000259" key="15">
    <source>
        <dbReference type="Pfam" id="PF16740"/>
    </source>
</evidence>
<evidence type="ECO:0000256" key="3">
    <source>
        <dbReference type="ARBA" id="ARBA00010684"/>
    </source>
</evidence>
<proteinExistence type="inferred from homology"/>
<comment type="subcellular location">
    <subcellularLocation>
        <location evidence="2">Chromosome</location>
        <location evidence="2">Centromere</location>
        <location evidence="2">Kinetochore</location>
    </subcellularLocation>
    <subcellularLocation>
        <location evidence="1">Cytoplasm</location>
        <location evidence="1">Cytoskeleton</location>
        <location evidence="1">Spindle</location>
    </subcellularLocation>
</comment>
<name>A0AAV8FPC0_9POAL</name>
<dbReference type="PANTHER" id="PTHR32017">
    <property type="entry name" value="SPINDLE AND KINETOCHORE-ASSOCIATED PROTEIN 2"/>
    <property type="match status" value="1"/>
</dbReference>
<evidence type="ECO:0000256" key="6">
    <source>
        <dbReference type="ARBA" id="ARBA00022618"/>
    </source>
</evidence>
<keyword evidence="4" id="KW-0158">Chromosome</keyword>
<evidence type="ECO:0000256" key="7">
    <source>
        <dbReference type="ARBA" id="ARBA00022701"/>
    </source>
</evidence>
<dbReference type="GO" id="GO:0005876">
    <property type="term" value="C:spindle microtubule"/>
    <property type="evidence" value="ECO:0007669"/>
    <property type="project" value="InterPro"/>
</dbReference>
<dbReference type="EMBL" id="JAMFTS010000002">
    <property type="protein sequence ID" value="KAJ4792656.1"/>
    <property type="molecule type" value="Genomic_DNA"/>
</dbReference>
<gene>
    <name evidence="16" type="ORF">LUZ62_043902</name>
</gene>
<keyword evidence="5" id="KW-0963">Cytoplasm</keyword>
<evidence type="ECO:0000256" key="9">
    <source>
        <dbReference type="ARBA" id="ARBA00022838"/>
    </source>
</evidence>
<dbReference type="Proteomes" id="UP001140206">
    <property type="component" value="Chromosome 2"/>
</dbReference>
<protein>
    <recommendedName>
        <fullName evidence="13">Protein FAM33A</fullName>
    </recommendedName>
</protein>
<evidence type="ECO:0000256" key="13">
    <source>
        <dbReference type="ARBA" id="ARBA00029651"/>
    </source>
</evidence>
<organism evidence="16 17">
    <name type="scientific">Rhynchospora pubera</name>
    <dbReference type="NCBI Taxonomy" id="906938"/>
    <lineage>
        <taxon>Eukaryota</taxon>
        <taxon>Viridiplantae</taxon>
        <taxon>Streptophyta</taxon>
        <taxon>Embryophyta</taxon>
        <taxon>Tracheophyta</taxon>
        <taxon>Spermatophyta</taxon>
        <taxon>Magnoliopsida</taxon>
        <taxon>Liliopsida</taxon>
        <taxon>Poales</taxon>
        <taxon>Cyperaceae</taxon>
        <taxon>Cyperoideae</taxon>
        <taxon>Rhynchosporeae</taxon>
        <taxon>Rhynchospora</taxon>
    </lineage>
</organism>